<accession>A0A383E604</accession>
<protein>
    <submittedName>
        <fullName evidence="1">Uncharacterized protein</fullName>
    </submittedName>
</protein>
<reference evidence="1" key="1">
    <citation type="submission" date="2018-05" db="EMBL/GenBank/DDBJ databases">
        <authorList>
            <person name="Lanie J.A."/>
            <person name="Ng W.-L."/>
            <person name="Kazmierczak K.M."/>
            <person name="Andrzejewski T.M."/>
            <person name="Davidsen T.M."/>
            <person name="Wayne K.J."/>
            <person name="Tettelin H."/>
            <person name="Glass J.I."/>
            <person name="Rusch D."/>
            <person name="Podicherti R."/>
            <person name="Tsui H.-C.T."/>
            <person name="Winkler M.E."/>
        </authorList>
    </citation>
    <scope>NUCLEOTIDE SEQUENCE</scope>
</reference>
<name>A0A383E604_9ZZZZ</name>
<feature type="non-terminal residue" evidence="1">
    <location>
        <position position="177"/>
    </location>
</feature>
<evidence type="ECO:0000313" key="1">
    <source>
        <dbReference type="EMBL" id="SVE51508.1"/>
    </source>
</evidence>
<proteinExistence type="predicted"/>
<sequence>MMLFMRWLCILVILELPLLAESPKQIVELWRTLPKLAKTTPDQAYKKLNTWLPELGLRGLYAKTQFALNLAQLEKVSGHKIFLAGPHKEGQLNLNVRSDFGHYNPEFLKWGEANGIPGLKDAKLRKELQPVYEKFLRSRARSFYAAHKNLHANPKRLQRATEKYNDLMAAEKPSFAM</sequence>
<gene>
    <name evidence="1" type="ORF">METZ01_LOCUS504362</name>
</gene>
<organism evidence="1">
    <name type="scientific">marine metagenome</name>
    <dbReference type="NCBI Taxonomy" id="408172"/>
    <lineage>
        <taxon>unclassified sequences</taxon>
        <taxon>metagenomes</taxon>
        <taxon>ecological metagenomes</taxon>
    </lineage>
</organism>
<dbReference type="AlphaFoldDB" id="A0A383E604"/>
<dbReference type="EMBL" id="UINC01222636">
    <property type="protein sequence ID" value="SVE51508.1"/>
    <property type="molecule type" value="Genomic_DNA"/>
</dbReference>